<reference evidence="4" key="1">
    <citation type="submission" date="2014-03" db="EMBL/GenBank/DDBJ databases">
        <authorList>
            <person name="Aksoy S."/>
            <person name="Warren W."/>
            <person name="Wilson R.K."/>
        </authorList>
    </citation>
    <scope>NUCLEOTIDE SEQUENCE [LARGE SCALE GENOMIC DNA]</scope>
    <source>
        <strain evidence="4">IAEA</strain>
    </source>
</reference>
<name>A0A1A9ZWQ3_GLOPL</name>
<evidence type="ECO:0000313" key="3">
    <source>
        <dbReference type="EnsemblMetazoa" id="GPAI027462-PA"/>
    </source>
</evidence>
<feature type="transmembrane region" description="Helical" evidence="2">
    <location>
        <begin position="92"/>
        <end position="118"/>
    </location>
</feature>
<dbReference type="AlphaFoldDB" id="A0A1A9ZWQ3"/>
<feature type="compositionally biased region" description="Low complexity" evidence="1">
    <location>
        <begin position="54"/>
        <end position="83"/>
    </location>
</feature>
<reference evidence="3" key="2">
    <citation type="submission" date="2020-05" db="UniProtKB">
        <authorList>
            <consortium name="EnsemblMetazoa"/>
        </authorList>
    </citation>
    <scope>IDENTIFICATION</scope>
    <source>
        <strain evidence="3">IAEA</strain>
    </source>
</reference>
<evidence type="ECO:0000256" key="1">
    <source>
        <dbReference type="SAM" id="MobiDB-lite"/>
    </source>
</evidence>
<keyword evidence="2" id="KW-0812">Transmembrane</keyword>
<accession>A0A1A9ZWQ3</accession>
<sequence length="146" mass="16264">MFTILLNKQPLSTYRHVNVHFVCREVQKEQYKQNNELYGEKPTRVAKSVGNSARKGIGNSNSNSKSNRKGIGNSNSNRNSNSNSNDSIGNAYIHHISITIVAETSPAIATTIAIFYYLHSRSNKAKIITQEKSHYLLVYCAGATMK</sequence>
<feature type="region of interest" description="Disordered" evidence="1">
    <location>
        <begin position="34"/>
        <end position="83"/>
    </location>
</feature>
<organism evidence="3 4">
    <name type="scientific">Glossina pallidipes</name>
    <name type="common">Tsetse fly</name>
    <dbReference type="NCBI Taxonomy" id="7398"/>
    <lineage>
        <taxon>Eukaryota</taxon>
        <taxon>Metazoa</taxon>
        <taxon>Ecdysozoa</taxon>
        <taxon>Arthropoda</taxon>
        <taxon>Hexapoda</taxon>
        <taxon>Insecta</taxon>
        <taxon>Pterygota</taxon>
        <taxon>Neoptera</taxon>
        <taxon>Endopterygota</taxon>
        <taxon>Diptera</taxon>
        <taxon>Brachycera</taxon>
        <taxon>Muscomorpha</taxon>
        <taxon>Hippoboscoidea</taxon>
        <taxon>Glossinidae</taxon>
        <taxon>Glossina</taxon>
    </lineage>
</organism>
<keyword evidence="2" id="KW-0472">Membrane</keyword>
<keyword evidence="4" id="KW-1185">Reference proteome</keyword>
<dbReference type="EnsemblMetazoa" id="GPAI027462-RA">
    <property type="protein sequence ID" value="GPAI027462-PA"/>
    <property type="gene ID" value="GPAI027462"/>
</dbReference>
<protein>
    <submittedName>
        <fullName evidence="3">Uncharacterized protein</fullName>
    </submittedName>
</protein>
<proteinExistence type="predicted"/>
<evidence type="ECO:0000256" key="2">
    <source>
        <dbReference type="SAM" id="Phobius"/>
    </source>
</evidence>
<dbReference type="VEuPathDB" id="VectorBase:GPAI027462"/>
<evidence type="ECO:0000313" key="4">
    <source>
        <dbReference type="Proteomes" id="UP000092445"/>
    </source>
</evidence>
<dbReference type="Proteomes" id="UP000092445">
    <property type="component" value="Unassembled WGS sequence"/>
</dbReference>
<keyword evidence="2" id="KW-1133">Transmembrane helix</keyword>